<reference evidence="11" key="2">
    <citation type="submission" date="2011-03" db="EMBL/GenBank/DDBJ databases">
        <title>The complete genome of Desulfobacca acetoxidans DSM 11109.</title>
        <authorList>
            <consortium name="US DOE Joint Genome Institute (JGI-PGF)"/>
            <person name="Lucas S."/>
            <person name="Copeland A."/>
            <person name="Lapidus A."/>
            <person name="Bruce D."/>
            <person name="Goodwin L."/>
            <person name="Pitluck S."/>
            <person name="Peters L."/>
            <person name="Kyrpides N."/>
            <person name="Mavromatis K."/>
            <person name="Ivanova N."/>
            <person name="Ovchinnikova G."/>
            <person name="Teshima H."/>
            <person name="Detter J.C."/>
            <person name="Han C."/>
            <person name="Land M."/>
            <person name="Hauser L."/>
            <person name="Markowitz V."/>
            <person name="Cheng J.-F."/>
            <person name="Hugenholtz P."/>
            <person name="Woyke T."/>
            <person name="Wu D."/>
            <person name="Spring S."/>
            <person name="Schueler E."/>
            <person name="Brambilla E."/>
            <person name="Klenk H.-P."/>
            <person name="Eisen J.A."/>
        </authorList>
    </citation>
    <scope>NUCLEOTIDE SEQUENCE [LARGE SCALE GENOMIC DNA]</scope>
    <source>
        <strain evidence="11">ATCC 700848 / DSM 11109 / ASRB2</strain>
    </source>
</reference>
<evidence type="ECO:0000256" key="4">
    <source>
        <dbReference type="ARBA" id="ARBA00024929"/>
    </source>
</evidence>
<evidence type="ECO:0000256" key="5">
    <source>
        <dbReference type="ARBA" id="ARBA00031529"/>
    </source>
</evidence>
<dbReference type="EC" id="2.5.1.17" evidence="3"/>
<dbReference type="PIRSF" id="PIRSF015617">
    <property type="entry name" value="Adensltrnsf_CobA"/>
    <property type="match status" value="1"/>
</dbReference>
<dbReference type="PANTHER" id="PTHR46638">
    <property type="entry name" value="CORRINOID ADENOSYLTRANSFERASE"/>
    <property type="match status" value="1"/>
</dbReference>
<dbReference type="eggNOG" id="COG2109">
    <property type="taxonomic scope" value="Bacteria"/>
</dbReference>
<sequence length="179" mass="19701">MILVGKLEQGLVQIYTGEGKGKTTAALGLALRALGRGLKVFMLQFLKGDDTGELFSTQQFGDKFVIRQTGLGGFIRKGKAGPEDAQRAKEAMNLAKDILRRGDYDLVILDEINVALYFELVSVPEVLKLLQARAPHVEVVLTGRYAPQEIIEAADLVTEMKNIKHYYHAGVKARKGIES</sequence>
<keyword evidence="11" id="KW-1185">Reference proteome</keyword>
<dbReference type="GO" id="GO:0009236">
    <property type="term" value="P:cobalamin biosynthetic process"/>
    <property type="evidence" value="ECO:0007669"/>
    <property type="project" value="UniProtKB-UniPathway"/>
</dbReference>
<dbReference type="SUPFAM" id="SSF52540">
    <property type="entry name" value="P-loop containing nucleoside triphosphate hydrolases"/>
    <property type="match status" value="1"/>
</dbReference>
<dbReference type="Gene3D" id="3.40.50.300">
    <property type="entry name" value="P-loop containing nucleotide triphosphate hydrolases"/>
    <property type="match status" value="1"/>
</dbReference>
<evidence type="ECO:0000256" key="8">
    <source>
        <dbReference type="ARBA" id="ARBA00048555"/>
    </source>
</evidence>
<evidence type="ECO:0000313" key="10">
    <source>
        <dbReference type="EMBL" id="AEB08363.1"/>
    </source>
</evidence>
<organism evidence="10 11">
    <name type="scientific">Desulfobacca acetoxidans (strain ATCC 700848 / DSM 11109 / ASRB2)</name>
    <dbReference type="NCBI Taxonomy" id="880072"/>
    <lineage>
        <taxon>Bacteria</taxon>
        <taxon>Pseudomonadati</taxon>
        <taxon>Thermodesulfobacteriota</taxon>
        <taxon>Desulfobaccia</taxon>
        <taxon>Desulfobaccales</taxon>
        <taxon>Desulfobaccaceae</taxon>
        <taxon>Desulfobacca</taxon>
    </lineage>
</organism>
<dbReference type="HOGENOM" id="CLU_088595_2_0_7"/>
<reference evidence="10 11" key="1">
    <citation type="journal article" date="2011" name="Stand. Genomic Sci.">
        <title>Complete genome sequence of the acetate-degrading sulfate reducer Desulfobacca acetoxidans type strain (ASRB2).</title>
        <authorList>
            <person name="Goker M."/>
            <person name="Teshima H."/>
            <person name="Lapidus A."/>
            <person name="Nolan M."/>
            <person name="Lucas S."/>
            <person name="Hammon N."/>
            <person name="Deshpande S."/>
            <person name="Cheng J.F."/>
            <person name="Tapia R."/>
            <person name="Han C."/>
            <person name="Goodwin L."/>
            <person name="Pitluck S."/>
            <person name="Huntemann M."/>
            <person name="Liolios K."/>
            <person name="Ivanova N."/>
            <person name="Pagani I."/>
            <person name="Mavromatis K."/>
            <person name="Ovchinikova G."/>
            <person name="Pati A."/>
            <person name="Chen A."/>
            <person name="Palaniappan K."/>
            <person name="Land M."/>
            <person name="Hauser L."/>
            <person name="Brambilla E.M."/>
            <person name="Rohde M."/>
            <person name="Spring S."/>
            <person name="Detter J.C."/>
            <person name="Woyke T."/>
            <person name="Bristow J."/>
            <person name="Eisen J.A."/>
            <person name="Markowitz V."/>
            <person name="Hugenholtz P."/>
            <person name="Kyrpides N.C."/>
            <person name="Klenk H.P."/>
        </authorList>
    </citation>
    <scope>NUCLEOTIDE SEQUENCE [LARGE SCALE GENOMIC DNA]</scope>
    <source>
        <strain evidence="11">ATCC 700848 / DSM 11109 / ASRB2</strain>
    </source>
</reference>
<evidence type="ECO:0000256" key="7">
    <source>
        <dbReference type="ARBA" id="ARBA00033354"/>
    </source>
</evidence>
<comment type="catalytic activity">
    <reaction evidence="9">
        <text>2 cob(II)alamin + reduced [electron-transfer flavoprotein] + 2 ATP = 2 adenosylcob(III)alamin + 2 triphosphate + oxidized [electron-transfer flavoprotein] + 3 H(+)</text>
        <dbReference type="Rhea" id="RHEA:28671"/>
        <dbReference type="Rhea" id="RHEA-COMP:10685"/>
        <dbReference type="Rhea" id="RHEA-COMP:10686"/>
        <dbReference type="ChEBI" id="CHEBI:15378"/>
        <dbReference type="ChEBI" id="CHEBI:16304"/>
        <dbReference type="ChEBI" id="CHEBI:18036"/>
        <dbReference type="ChEBI" id="CHEBI:18408"/>
        <dbReference type="ChEBI" id="CHEBI:30616"/>
        <dbReference type="ChEBI" id="CHEBI:57692"/>
        <dbReference type="ChEBI" id="CHEBI:58307"/>
        <dbReference type="EC" id="2.5.1.17"/>
    </reaction>
</comment>
<comment type="pathway">
    <text evidence="1">Cofactor biosynthesis; adenosylcobalamin biosynthesis; adenosylcobalamin from cob(II)yrinate a,c-diamide: step 2/7.</text>
</comment>
<dbReference type="NCBIfam" id="NF004637">
    <property type="entry name" value="PRK05986.1"/>
    <property type="match status" value="1"/>
</dbReference>
<dbReference type="UniPathway" id="UPA00148">
    <property type="reaction ID" value="UER00233"/>
</dbReference>
<evidence type="ECO:0000256" key="3">
    <source>
        <dbReference type="ARBA" id="ARBA00012454"/>
    </source>
</evidence>
<dbReference type="GO" id="GO:0005524">
    <property type="term" value="F:ATP binding"/>
    <property type="evidence" value="ECO:0007669"/>
    <property type="project" value="InterPro"/>
</dbReference>
<evidence type="ECO:0000256" key="6">
    <source>
        <dbReference type="ARBA" id="ARBA00033334"/>
    </source>
</evidence>
<evidence type="ECO:0000313" key="11">
    <source>
        <dbReference type="Proteomes" id="UP000000483"/>
    </source>
</evidence>
<comment type="function">
    <text evidence="4">Required for both de novo synthesis of the corrin ring for the assimilation of exogenous corrinoids. Participates in the adenosylation of a variety of incomplete and complete corrinoids.</text>
</comment>
<evidence type="ECO:0000256" key="1">
    <source>
        <dbReference type="ARBA" id="ARBA00005121"/>
    </source>
</evidence>
<dbReference type="PANTHER" id="PTHR46638:SF1">
    <property type="entry name" value="CORRINOID ADENOSYLTRANSFERASE"/>
    <property type="match status" value="1"/>
</dbReference>
<evidence type="ECO:0000256" key="9">
    <source>
        <dbReference type="ARBA" id="ARBA00048692"/>
    </source>
</evidence>
<comment type="similarity">
    <text evidence="2">Belongs to the Cob(I)alamin adenosyltransferase family.</text>
</comment>
<dbReference type="KEGG" id="dao:Desac_0477"/>
<dbReference type="GO" id="GO:0008817">
    <property type="term" value="F:corrinoid adenosyltransferase activity"/>
    <property type="evidence" value="ECO:0007669"/>
    <property type="project" value="UniProtKB-EC"/>
</dbReference>
<dbReference type="STRING" id="880072.Desac_0477"/>
<dbReference type="Pfam" id="PF02572">
    <property type="entry name" value="CobA_CobO_BtuR"/>
    <property type="match status" value="1"/>
</dbReference>
<gene>
    <name evidence="10" type="ordered locus">Desac_0477</name>
</gene>
<dbReference type="NCBIfam" id="TIGR00708">
    <property type="entry name" value="cobA"/>
    <property type="match status" value="1"/>
</dbReference>
<dbReference type="EMBL" id="CP002629">
    <property type="protein sequence ID" value="AEB08363.1"/>
    <property type="molecule type" value="Genomic_DNA"/>
</dbReference>
<dbReference type="AlphaFoldDB" id="F2NF23"/>
<comment type="catalytic activity">
    <reaction evidence="8">
        <text>2 cob(II)yrinate a,c diamide + reduced [electron-transfer flavoprotein] + 2 ATP = 2 adenosylcob(III)yrinate a,c-diamide + 2 triphosphate + oxidized [electron-transfer flavoprotein] + 3 H(+)</text>
        <dbReference type="Rhea" id="RHEA:11528"/>
        <dbReference type="Rhea" id="RHEA-COMP:10685"/>
        <dbReference type="Rhea" id="RHEA-COMP:10686"/>
        <dbReference type="ChEBI" id="CHEBI:15378"/>
        <dbReference type="ChEBI" id="CHEBI:18036"/>
        <dbReference type="ChEBI" id="CHEBI:30616"/>
        <dbReference type="ChEBI" id="CHEBI:57692"/>
        <dbReference type="ChEBI" id="CHEBI:58307"/>
        <dbReference type="ChEBI" id="CHEBI:58503"/>
        <dbReference type="ChEBI" id="CHEBI:58537"/>
        <dbReference type="EC" id="2.5.1.17"/>
    </reaction>
</comment>
<keyword evidence="10" id="KW-0808">Transferase</keyword>
<name>F2NF23_DESAR</name>
<proteinExistence type="inferred from homology"/>
<dbReference type="Proteomes" id="UP000000483">
    <property type="component" value="Chromosome"/>
</dbReference>
<dbReference type="InterPro" id="IPR003724">
    <property type="entry name" value="CblAdoTrfase_CobA"/>
</dbReference>
<evidence type="ECO:0000256" key="2">
    <source>
        <dbReference type="ARBA" id="ARBA00007487"/>
    </source>
</evidence>
<dbReference type="InterPro" id="IPR027417">
    <property type="entry name" value="P-loop_NTPase"/>
</dbReference>
<protein>
    <recommendedName>
        <fullName evidence="3">corrinoid adenosyltransferase</fullName>
        <ecNumber evidence="3">2.5.1.17</ecNumber>
    </recommendedName>
    <alternativeName>
        <fullName evidence="5">Cob(II)alamin adenosyltransferase</fullName>
    </alternativeName>
    <alternativeName>
        <fullName evidence="7">Cob(II)yrinic acid a,c-diamide adenosyltransferase</fullName>
    </alternativeName>
    <alternativeName>
        <fullName evidence="6">Cobinamide/cobalamin adenosyltransferase</fullName>
    </alternativeName>
</protein>
<accession>F2NF23</accession>